<organism evidence="2 3">
    <name type="scientific">Pleurodeles waltl</name>
    <name type="common">Iberian ribbed newt</name>
    <dbReference type="NCBI Taxonomy" id="8319"/>
    <lineage>
        <taxon>Eukaryota</taxon>
        <taxon>Metazoa</taxon>
        <taxon>Chordata</taxon>
        <taxon>Craniata</taxon>
        <taxon>Vertebrata</taxon>
        <taxon>Euteleostomi</taxon>
        <taxon>Amphibia</taxon>
        <taxon>Batrachia</taxon>
        <taxon>Caudata</taxon>
        <taxon>Salamandroidea</taxon>
        <taxon>Salamandridae</taxon>
        <taxon>Pleurodelinae</taxon>
        <taxon>Pleurodeles</taxon>
    </lineage>
</organism>
<evidence type="ECO:0000256" key="1">
    <source>
        <dbReference type="SAM" id="MobiDB-lite"/>
    </source>
</evidence>
<protein>
    <submittedName>
        <fullName evidence="2">Uncharacterized protein</fullName>
    </submittedName>
</protein>
<dbReference type="AlphaFoldDB" id="A0AAV7UXB7"/>
<sequence>MGAGGLSMSSSSLPASNVAGSHGPQPWAVHPPSSPKLLAEKRHLRQLAALESAVPPELAGAHLGERGLSLRSQSVSLSRMSRLQAGAVHFFLDFCRTPDTPGSTISGQMWADEKIYVAHTVELSTEQYRPVFTYFSDLSAFGDYRNQITQQSIAETEIVMMSQQWMRSGERGMWSREGTRILP</sequence>
<feature type="compositionally biased region" description="Low complexity" evidence="1">
    <location>
        <begin position="1"/>
        <end position="21"/>
    </location>
</feature>
<accession>A0AAV7UXB7</accession>
<dbReference type="EMBL" id="JANPWB010000004">
    <property type="protein sequence ID" value="KAJ1193167.1"/>
    <property type="molecule type" value="Genomic_DNA"/>
</dbReference>
<name>A0AAV7UXB7_PLEWA</name>
<keyword evidence="3" id="KW-1185">Reference proteome</keyword>
<reference evidence="2" key="1">
    <citation type="journal article" date="2022" name="bioRxiv">
        <title>Sequencing and chromosome-scale assembly of the giantPleurodeles waltlgenome.</title>
        <authorList>
            <person name="Brown T."/>
            <person name="Elewa A."/>
            <person name="Iarovenko S."/>
            <person name="Subramanian E."/>
            <person name="Araus A.J."/>
            <person name="Petzold A."/>
            <person name="Susuki M."/>
            <person name="Suzuki K.-i.T."/>
            <person name="Hayashi T."/>
            <person name="Toyoda A."/>
            <person name="Oliveira C."/>
            <person name="Osipova E."/>
            <person name="Leigh N.D."/>
            <person name="Simon A."/>
            <person name="Yun M.H."/>
        </authorList>
    </citation>
    <scope>NUCLEOTIDE SEQUENCE</scope>
    <source>
        <strain evidence="2">20211129_DDA</strain>
        <tissue evidence="2">Liver</tissue>
    </source>
</reference>
<evidence type="ECO:0000313" key="3">
    <source>
        <dbReference type="Proteomes" id="UP001066276"/>
    </source>
</evidence>
<feature type="region of interest" description="Disordered" evidence="1">
    <location>
        <begin position="1"/>
        <end position="34"/>
    </location>
</feature>
<proteinExistence type="predicted"/>
<comment type="caution">
    <text evidence="2">The sequence shown here is derived from an EMBL/GenBank/DDBJ whole genome shotgun (WGS) entry which is preliminary data.</text>
</comment>
<gene>
    <name evidence="2" type="ORF">NDU88_002472</name>
</gene>
<dbReference type="Proteomes" id="UP001066276">
    <property type="component" value="Chromosome 2_2"/>
</dbReference>
<evidence type="ECO:0000313" key="2">
    <source>
        <dbReference type="EMBL" id="KAJ1193167.1"/>
    </source>
</evidence>